<dbReference type="AlphaFoldDB" id="A0AA88E2E1"/>
<accession>A0AA88E2E1</accession>
<keyword evidence="2" id="KW-1185">Reference proteome</keyword>
<protein>
    <submittedName>
        <fullName evidence="1">Uncharacterized protein</fullName>
    </submittedName>
</protein>
<gene>
    <name evidence="1" type="ORF">TIFTF001_035504</name>
</gene>
<proteinExistence type="predicted"/>
<dbReference type="EMBL" id="BTGU01000324">
    <property type="protein sequence ID" value="GMN66431.1"/>
    <property type="molecule type" value="Genomic_DNA"/>
</dbReference>
<comment type="caution">
    <text evidence="1">The sequence shown here is derived from an EMBL/GenBank/DDBJ whole genome shotgun (WGS) entry which is preliminary data.</text>
</comment>
<dbReference type="Proteomes" id="UP001187192">
    <property type="component" value="Unassembled WGS sequence"/>
</dbReference>
<sequence>MEVRSIAPMTRSRDLITGETSDRVSQRPLQLCYWRNVAIKIRDGHCNLIA</sequence>
<organism evidence="1 2">
    <name type="scientific">Ficus carica</name>
    <name type="common">Common fig</name>
    <dbReference type="NCBI Taxonomy" id="3494"/>
    <lineage>
        <taxon>Eukaryota</taxon>
        <taxon>Viridiplantae</taxon>
        <taxon>Streptophyta</taxon>
        <taxon>Embryophyta</taxon>
        <taxon>Tracheophyta</taxon>
        <taxon>Spermatophyta</taxon>
        <taxon>Magnoliopsida</taxon>
        <taxon>eudicotyledons</taxon>
        <taxon>Gunneridae</taxon>
        <taxon>Pentapetalae</taxon>
        <taxon>rosids</taxon>
        <taxon>fabids</taxon>
        <taxon>Rosales</taxon>
        <taxon>Moraceae</taxon>
        <taxon>Ficeae</taxon>
        <taxon>Ficus</taxon>
    </lineage>
</organism>
<name>A0AA88E2E1_FICCA</name>
<evidence type="ECO:0000313" key="1">
    <source>
        <dbReference type="EMBL" id="GMN66431.1"/>
    </source>
</evidence>
<evidence type="ECO:0000313" key="2">
    <source>
        <dbReference type="Proteomes" id="UP001187192"/>
    </source>
</evidence>
<reference evidence="1" key="1">
    <citation type="submission" date="2023-07" db="EMBL/GenBank/DDBJ databases">
        <title>draft genome sequence of fig (Ficus carica).</title>
        <authorList>
            <person name="Takahashi T."/>
            <person name="Nishimura K."/>
        </authorList>
    </citation>
    <scope>NUCLEOTIDE SEQUENCE</scope>
</reference>